<sequence length="110" mass="12671">MGSSHSTSGSVKRNYGITAKGGKALDKDEENQLDYESVGRGDSFSYSIHGERSPFIYERYQKWLEDVPYYFSQPRTEKSFKMWRALTIGVRDPETSLLYKTNSLTLVKKE</sequence>
<organism evidence="1">
    <name type="scientific">Anthurium amnicola</name>
    <dbReference type="NCBI Taxonomy" id="1678845"/>
    <lineage>
        <taxon>Eukaryota</taxon>
        <taxon>Viridiplantae</taxon>
        <taxon>Streptophyta</taxon>
        <taxon>Embryophyta</taxon>
        <taxon>Tracheophyta</taxon>
        <taxon>Spermatophyta</taxon>
        <taxon>Magnoliopsida</taxon>
        <taxon>Liliopsida</taxon>
        <taxon>Araceae</taxon>
        <taxon>Pothoideae</taxon>
        <taxon>Potheae</taxon>
        <taxon>Anthurium</taxon>
    </lineage>
</organism>
<name>A0A1D1ZD20_9ARAE</name>
<proteinExistence type="predicted"/>
<evidence type="ECO:0000313" key="1">
    <source>
        <dbReference type="EMBL" id="JAT64711.1"/>
    </source>
</evidence>
<gene>
    <name evidence="1" type="primary">hemE_9</name>
    <name evidence="1" type="ORF">g.121320</name>
</gene>
<accession>A0A1D1ZD20</accession>
<reference evidence="1" key="1">
    <citation type="submission" date="2015-07" db="EMBL/GenBank/DDBJ databases">
        <title>Transcriptome Assembly of Anthurium amnicola.</title>
        <authorList>
            <person name="Suzuki J."/>
        </authorList>
    </citation>
    <scope>NUCLEOTIDE SEQUENCE</scope>
</reference>
<dbReference type="AlphaFoldDB" id="A0A1D1ZD20"/>
<dbReference type="EMBL" id="GDJX01003225">
    <property type="protein sequence ID" value="JAT64711.1"/>
    <property type="molecule type" value="Transcribed_RNA"/>
</dbReference>
<protein>
    <submittedName>
        <fullName evidence="1">Uroporphyrinogen decarboxylase</fullName>
    </submittedName>
</protein>